<keyword evidence="2" id="KW-1185">Reference proteome</keyword>
<accession>A0ACC0WJ43</accession>
<protein>
    <submittedName>
        <fullName evidence="1">Uncharacterized protein</fullName>
    </submittedName>
</protein>
<proteinExistence type="predicted"/>
<dbReference type="EMBL" id="CM047591">
    <property type="protein sequence ID" value="KAI9918787.1"/>
    <property type="molecule type" value="Genomic_DNA"/>
</dbReference>
<gene>
    <name evidence="1" type="ORF">PsorP6_011686</name>
</gene>
<name>A0ACC0WJ43_9STRA</name>
<reference evidence="1 2" key="1">
    <citation type="journal article" date="2022" name="bioRxiv">
        <title>The genome of the oomycete Peronosclerospora sorghi, a cosmopolitan pathogen of maize and sorghum, is inflated with dispersed pseudogenes.</title>
        <authorList>
            <person name="Fletcher K."/>
            <person name="Martin F."/>
            <person name="Isakeit T."/>
            <person name="Cavanaugh K."/>
            <person name="Magill C."/>
            <person name="Michelmore R."/>
        </authorList>
    </citation>
    <scope>NUCLEOTIDE SEQUENCE [LARGE SCALE GENOMIC DNA]</scope>
    <source>
        <strain evidence="1">P6</strain>
    </source>
</reference>
<organism evidence="1 2">
    <name type="scientific">Peronosclerospora sorghi</name>
    <dbReference type="NCBI Taxonomy" id="230839"/>
    <lineage>
        <taxon>Eukaryota</taxon>
        <taxon>Sar</taxon>
        <taxon>Stramenopiles</taxon>
        <taxon>Oomycota</taxon>
        <taxon>Peronosporomycetes</taxon>
        <taxon>Peronosporales</taxon>
        <taxon>Peronosporaceae</taxon>
        <taxon>Peronosclerospora</taxon>
    </lineage>
</organism>
<comment type="caution">
    <text evidence="1">The sequence shown here is derived from an EMBL/GenBank/DDBJ whole genome shotgun (WGS) entry which is preliminary data.</text>
</comment>
<evidence type="ECO:0000313" key="1">
    <source>
        <dbReference type="EMBL" id="KAI9918787.1"/>
    </source>
</evidence>
<evidence type="ECO:0000313" key="2">
    <source>
        <dbReference type="Proteomes" id="UP001163321"/>
    </source>
</evidence>
<sequence length="221" mass="24436">MLHLNPDIFDLIICIHDPSPALVISDLQNSHHLLAACTCGAIGHRQADCRSGDNNEHVFFATTQTTSYWLVDSGATSHMTFCRDDFTTYEPLVTTLCILSTDGGSMRAIGAGSVQFQALNGTKVTLTGVLHVPNLARRLISVPSLTDKGVTVVFRHKVCEISFRREKLMEVARMEKLYASVAETANEVHDSRELMNAEEERETELWHARLGHVASSLLESI</sequence>
<dbReference type="Proteomes" id="UP001163321">
    <property type="component" value="Chromosome 12"/>
</dbReference>